<feature type="region of interest" description="Disordered" evidence="1">
    <location>
        <begin position="57"/>
        <end position="88"/>
    </location>
</feature>
<proteinExistence type="predicted"/>
<name>A0ABW5PFC8_9BACL</name>
<dbReference type="RefSeq" id="WP_377604079.1">
    <property type="nucleotide sequence ID" value="NZ_JBHUME010000009.1"/>
</dbReference>
<accession>A0ABW5PFC8</accession>
<keyword evidence="3" id="KW-1185">Reference proteome</keyword>
<evidence type="ECO:0000256" key="1">
    <source>
        <dbReference type="SAM" id="MobiDB-lite"/>
    </source>
</evidence>
<evidence type="ECO:0000313" key="2">
    <source>
        <dbReference type="EMBL" id="MFD2613854.1"/>
    </source>
</evidence>
<reference evidence="3" key="1">
    <citation type="journal article" date="2019" name="Int. J. Syst. Evol. Microbiol.">
        <title>The Global Catalogue of Microorganisms (GCM) 10K type strain sequencing project: providing services to taxonomists for standard genome sequencing and annotation.</title>
        <authorList>
            <consortium name="The Broad Institute Genomics Platform"/>
            <consortium name="The Broad Institute Genome Sequencing Center for Infectious Disease"/>
            <person name="Wu L."/>
            <person name="Ma J."/>
        </authorList>
    </citation>
    <scope>NUCLEOTIDE SEQUENCE [LARGE SCALE GENOMIC DNA]</scope>
    <source>
        <strain evidence="3">KCTC 3950</strain>
    </source>
</reference>
<sequence length="88" mass="9993">MANSKRMDPMSGEHVEVSGVYETEWGREVQLDRGDVFPADPVLGDTEWKMVGFPMDQQHTGMTLNPRFGNEVNENEAAKKPKRTQVQE</sequence>
<gene>
    <name evidence="2" type="ORF">ACFSUF_15665</name>
</gene>
<dbReference type="EMBL" id="JBHUME010000009">
    <property type="protein sequence ID" value="MFD2613854.1"/>
    <property type="molecule type" value="Genomic_DNA"/>
</dbReference>
<organism evidence="2 3">
    <name type="scientific">Paenibacillus gansuensis</name>
    <dbReference type="NCBI Taxonomy" id="306542"/>
    <lineage>
        <taxon>Bacteria</taxon>
        <taxon>Bacillati</taxon>
        <taxon>Bacillota</taxon>
        <taxon>Bacilli</taxon>
        <taxon>Bacillales</taxon>
        <taxon>Paenibacillaceae</taxon>
        <taxon>Paenibacillus</taxon>
    </lineage>
</organism>
<evidence type="ECO:0000313" key="3">
    <source>
        <dbReference type="Proteomes" id="UP001597541"/>
    </source>
</evidence>
<comment type="caution">
    <text evidence="2">The sequence shown here is derived from an EMBL/GenBank/DDBJ whole genome shotgun (WGS) entry which is preliminary data.</text>
</comment>
<dbReference type="Proteomes" id="UP001597541">
    <property type="component" value="Unassembled WGS sequence"/>
</dbReference>
<protein>
    <submittedName>
        <fullName evidence="2">Transposase</fullName>
    </submittedName>
</protein>